<dbReference type="FunFam" id="1.20.1250.20:FF:000078">
    <property type="entry name" value="MFS maltose transporter, putative"/>
    <property type="match status" value="1"/>
</dbReference>
<evidence type="ECO:0000256" key="6">
    <source>
        <dbReference type="ARBA" id="ARBA00023136"/>
    </source>
</evidence>
<dbReference type="InterPro" id="IPR005828">
    <property type="entry name" value="MFS_sugar_transport-like"/>
</dbReference>
<dbReference type="AlphaFoldDB" id="A0A0D2GQL4"/>
<keyword evidence="6 8" id="KW-0472">Membrane</keyword>
<proteinExistence type="inferred from homology"/>
<dbReference type="GO" id="GO:0005351">
    <property type="term" value="F:carbohydrate:proton symporter activity"/>
    <property type="evidence" value="ECO:0007669"/>
    <property type="project" value="TreeGrafter"/>
</dbReference>
<dbReference type="Proteomes" id="UP000053617">
    <property type="component" value="Unassembled WGS sequence"/>
</dbReference>
<keyword evidence="5 8" id="KW-1133">Transmembrane helix</keyword>
<name>A0A0D2GQL4_9EURO</name>
<evidence type="ECO:0000259" key="9">
    <source>
        <dbReference type="PROSITE" id="PS50850"/>
    </source>
</evidence>
<evidence type="ECO:0000256" key="3">
    <source>
        <dbReference type="ARBA" id="ARBA00022448"/>
    </source>
</evidence>
<dbReference type="HOGENOM" id="CLU_001265_11_5_1"/>
<feature type="transmembrane region" description="Helical" evidence="8">
    <location>
        <begin position="419"/>
        <end position="444"/>
    </location>
</feature>
<dbReference type="InterPro" id="IPR036259">
    <property type="entry name" value="MFS_trans_sf"/>
</dbReference>
<feature type="transmembrane region" description="Helical" evidence="8">
    <location>
        <begin position="486"/>
        <end position="507"/>
    </location>
</feature>
<feature type="transmembrane region" description="Helical" evidence="8">
    <location>
        <begin position="456"/>
        <end position="474"/>
    </location>
</feature>
<keyword evidence="4 8" id="KW-0812">Transmembrane</keyword>
<gene>
    <name evidence="10" type="ORF">Z518_09643</name>
</gene>
<keyword evidence="11" id="KW-1185">Reference proteome</keyword>
<evidence type="ECO:0000313" key="11">
    <source>
        <dbReference type="Proteomes" id="UP000053617"/>
    </source>
</evidence>
<dbReference type="InterPro" id="IPR020846">
    <property type="entry name" value="MFS_dom"/>
</dbReference>
<comment type="subcellular location">
    <subcellularLocation>
        <location evidence="1">Membrane</location>
        <topology evidence="1">Multi-pass membrane protein</topology>
    </subcellularLocation>
</comment>
<evidence type="ECO:0000256" key="1">
    <source>
        <dbReference type="ARBA" id="ARBA00004141"/>
    </source>
</evidence>
<dbReference type="Pfam" id="PF00083">
    <property type="entry name" value="Sugar_tr"/>
    <property type="match status" value="1"/>
</dbReference>
<feature type="domain" description="Major facilitator superfamily (MFS) profile" evidence="9">
    <location>
        <begin position="64"/>
        <end position="513"/>
    </location>
</feature>
<dbReference type="VEuPathDB" id="FungiDB:Z518_09643"/>
<feature type="transmembrane region" description="Helical" evidence="8">
    <location>
        <begin position="366"/>
        <end position="383"/>
    </location>
</feature>
<evidence type="ECO:0000256" key="7">
    <source>
        <dbReference type="RuleBase" id="RU003346"/>
    </source>
</evidence>
<reference evidence="10 11" key="1">
    <citation type="submission" date="2015-01" db="EMBL/GenBank/DDBJ databases">
        <title>The Genome Sequence of Rhinocladiella mackenzie CBS 650.93.</title>
        <authorList>
            <consortium name="The Broad Institute Genomics Platform"/>
            <person name="Cuomo C."/>
            <person name="de Hoog S."/>
            <person name="Gorbushina A."/>
            <person name="Stielow B."/>
            <person name="Teixiera M."/>
            <person name="Abouelleil A."/>
            <person name="Chapman S.B."/>
            <person name="Priest M."/>
            <person name="Young S.K."/>
            <person name="Wortman J."/>
            <person name="Nusbaum C."/>
            <person name="Birren B."/>
        </authorList>
    </citation>
    <scope>NUCLEOTIDE SEQUENCE [LARGE SCALE GENOMIC DNA]</scope>
    <source>
        <strain evidence="10 11">CBS 650.93</strain>
    </source>
</reference>
<dbReference type="InterPro" id="IPR003663">
    <property type="entry name" value="Sugar/inositol_transpt"/>
</dbReference>
<dbReference type="Gene3D" id="1.20.1250.20">
    <property type="entry name" value="MFS general substrate transporter like domains"/>
    <property type="match status" value="1"/>
</dbReference>
<feature type="transmembrane region" description="Helical" evidence="8">
    <location>
        <begin position="61"/>
        <end position="82"/>
    </location>
</feature>
<evidence type="ECO:0000256" key="8">
    <source>
        <dbReference type="SAM" id="Phobius"/>
    </source>
</evidence>
<accession>A0A0D2GQL4</accession>
<dbReference type="PANTHER" id="PTHR48022">
    <property type="entry name" value="PLASTIDIC GLUCOSE TRANSPORTER 4"/>
    <property type="match status" value="1"/>
</dbReference>
<dbReference type="PROSITE" id="PS50850">
    <property type="entry name" value="MFS"/>
    <property type="match status" value="1"/>
</dbReference>
<evidence type="ECO:0000313" key="10">
    <source>
        <dbReference type="EMBL" id="KIX00578.1"/>
    </source>
</evidence>
<evidence type="ECO:0000256" key="2">
    <source>
        <dbReference type="ARBA" id="ARBA00010992"/>
    </source>
</evidence>
<dbReference type="OrthoDB" id="6612291at2759"/>
<protein>
    <recommendedName>
        <fullName evidence="9">Major facilitator superfamily (MFS) profile domain-containing protein</fullName>
    </recommendedName>
</protein>
<dbReference type="EMBL" id="KN847482">
    <property type="protein sequence ID" value="KIX00578.1"/>
    <property type="molecule type" value="Genomic_DNA"/>
</dbReference>
<comment type="similarity">
    <text evidence="2 7">Belongs to the major facilitator superfamily. Sugar transporter (TC 2.A.1.1) family.</text>
</comment>
<sequence length="588" mass="65814">MPRKETSITGEDEIVVPIGVELQGIDINAPETRELIRRAKESDAADRLLSVKEALKKYKRAVFWSMFMSIALVMEGFDGVMMNSFYGQSQFRARFGTLDPKSGQKLIPAPWQSGLSNSSAVGQLAGLIINAYAQDRYGSRNTTMFFMVWMAIAIFIPVFTPSLSVLAFGQAMCGIPWGVFQACTETTLSTTYASELVPTVLRPYVTAWVCMCWGFGLTISSGVLRAVTGVSGNLGWRLPITFQWIWPLPLFLGAYFAPESPWNAVRRDKMDLARRSLMRLRGDSATKEQEVEATLAYIKYTTELERAETQNAAFIDCFRGTNLRRTEINCVVWCAQILCGNAIQGYAVLFLESAGFSEVQAFDLNISLNACFIAGGIICWLLFPHFGRATIYMSGMTYMFFSLIVIGALGFVPGTPAQLAIGIIMVICQLVNLISIGPVAYPIVAETPSGKLRYKTITIGRFAYVCTGILNNVITPRMLSPTEWNWGAKAALFYAGTNLLCNIWCWFRLPETKDRTFGEIDLLFDHKVPARKFRTTWVDRKLILARFQIIYMDLTRRPTEFTTRNDDLSNGETGREQVVVNVKNEDDV</sequence>
<dbReference type="InterPro" id="IPR050360">
    <property type="entry name" value="MFS_Sugar_Transporters"/>
</dbReference>
<dbReference type="GO" id="GO:0016020">
    <property type="term" value="C:membrane"/>
    <property type="evidence" value="ECO:0007669"/>
    <property type="project" value="UniProtKB-SubCell"/>
</dbReference>
<evidence type="ECO:0000256" key="4">
    <source>
        <dbReference type="ARBA" id="ARBA00022692"/>
    </source>
</evidence>
<dbReference type="SUPFAM" id="SSF103473">
    <property type="entry name" value="MFS general substrate transporter"/>
    <property type="match status" value="1"/>
</dbReference>
<feature type="transmembrane region" description="Helical" evidence="8">
    <location>
        <begin position="205"/>
        <end position="224"/>
    </location>
</feature>
<feature type="transmembrane region" description="Helical" evidence="8">
    <location>
        <begin position="395"/>
        <end position="413"/>
    </location>
</feature>
<dbReference type="PANTHER" id="PTHR48022:SF53">
    <property type="entry name" value="ALPHA-GLUCOSIDE TRANSPORTER, PUTATIVE (AFU_ORTHOLOGUE AFUA_3G01700)-RELATED"/>
    <property type="match status" value="1"/>
</dbReference>
<feature type="transmembrane region" description="Helical" evidence="8">
    <location>
        <begin position="145"/>
        <end position="168"/>
    </location>
</feature>
<dbReference type="RefSeq" id="XP_013267714.1">
    <property type="nucleotide sequence ID" value="XM_013412260.1"/>
</dbReference>
<feature type="transmembrane region" description="Helical" evidence="8">
    <location>
        <begin position="236"/>
        <end position="257"/>
    </location>
</feature>
<keyword evidence="3 7" id="KW-0813">Transport</keyword>
<dbReference type="NCBIfam" id="TIGR00879">
    <property type="entry name" value="SP"/>
    <property type="match status" value="1"/>
</dbReference>
<evidence type="ECO:0000256" key="5">
    <source>
        <dbReference type="ARBA" id="ARBA00022989"/>
    </source>
</evidence>
<organism evidence="10 11">
    <name type="scientific">Rhinocladiella mackenziei CBS 650.93</name>
    <dbReference type="NCBI Taxonomy" id="1442369"/>
    <lineage>
        <taxon>Eukaryota</taxon>
        <taxon>Fungi</taxon>
        <taxon>Dikarya</taxon>
        <taxon>Ascomycota</taxon>
        <taxon>Pezizomycotina</taxon>
        <taxon>Eurotiomycetes</taxon>
        <taxon>Chaetothyriomycetidae</taxon>
        <taxon>Chaetothyriales</taxon>
        <taxon>Herpotrichiellaceae</taxon>
        <taxon>Rhinocladiella</taxon>
    </lineage>
</organism>
<dbReference type="GeneID" id="25297714"/>